<dbReference type="EMBL" id="GBXM01052391">
    <property type="protein sequence ID" value="JAH56186.1"/>
    <property type="molecule type" value="Transcribed_RNA"/>
</dbReference>
<evidence type="ECO:0000313" key="1">
    <source>
        <dbReference type="EMBL" id="JAH56186.1"/>
    </source>
</evidence>
<proteinExistence type="predicted"/>
<organism evidence="1">
    <name type="scientific">Anguilla anguilla</name>
    <name type="common">European freshwater eel</name>
    <name type="synonym">Muraena anguilla</name>
    <dbReference type="NCBI Taxonomy" id="7936"/>
    <lineage>
        <taxon>Eukaryota</taxon>
        <taxon>Metazoa</taxon>
        <taxon>Chordata</taxon>
        <taxon>Craniata</taxon>
        <taxon>Vertebrata</taxon>
        <taxon>Euteleostomi</taxon>
        <taxon>Actinopterygii</taxon>
        <taxon>Neopterygii</taxon>
        <taxon>Teleostei</taxon>
        <taxon>Anguilliformes</taxon>
        <taxon>Anguillidae</taxon>
        <taxon>Anguilla</taxon>
    </lineage>
</organism>
<sequence length="35" mass="3928">MGTRTSSFQISLRSFHDPKSTMTNCSICSIQNTFT</sequence>
<reference evidence="1" key="2">
    <citation type="journal article" date="2015" name="Fish Shellfish Immunol.">
        <title>Early steps in the European eel (Anguilla anguilla)-Vibrio vulnificus interaction in the gills: Role of the RtxA13 toxin.</title>
        <authorList>
            <person name="Callol A."/>
            <person name="Pajuelo D."/>
            <person name="Ebbesson L."/>
            <person name="Teles M."/>
            <person name="MacKenzie S."/>
            <person name="Amaro C."/>
        </authorList>
    </citation>
    <scope>NUCLEOTIDE SEQUENCE</scope>
</reference>
<protein>
    <submittedName>
        <fullName evidence="1">Uncharacterized protein</fullName>
    </submittedName>
</protein>
<reference evidence="1" key="1">
    <citation type="submission" date="2014-11" db="EMBL/GenBank/DDBJ databases">
        <authorList>
            <person name="Amaro Gonzalez C."/>
        </authorList>
    </citation>
    <scope>NUCLEOTIDE SEQUENCE</scope>
</reference>
<name>A0A0E9TRI4_ANGAN</name>
<accession>A0A0E9TRI4</accession>
<dbReference type="AlphaFoldDB" id="A0A0E9TRI4"/>